<comment type="caution">
    <text evidence="1">The sequence shown here is derived from an EMBL/GenBank/DDBJ whole genome shotgun (WGS) entry which is preliminary data.</text>
</comment>
<dbReference type="EMBL" id="CAKXAJ010026031">
    <property type="protein sequence ID" value="CAH2252038.1"/>
    <property type="molecule type" value="Genomic_DNA"/>
</dbReference>
<protein>
    <submittedName>
        <fullName evidence="1">Jg13855 protein</fullName>
    </submittedName>
</protein>
<evidence type="ECO:0000313" key="1">
    <source>
        <dbReference type="EMBL" id="CAH2252038.1"/>
    </source>
</evidence>
<dbReference type="Proteomes" id="UP000838756">
    <property type="component" value="Unassembled WGS sequence"/>
</dbReference>
<name>A0A8S4S9G2_9NEOP</name>
<keyword evidence="2" id="KW-1185">Reference proteome</keyword>
<evidence type="ECO:0000313" key="2">
    <source>
        <dbReference type="Proteomes" id="UP000838756"/>
    </source>
</evidence>
<accession>A0A8S4S9G2</accession>
<dbReference type="AlphaFoldDB" id="A0A8S4S9G2"/>
<gene>
    <name evidence="1" type="primary">jg13855</name>
    <name evidence="1" type="ORF">PAEG_LOCUS22360</name>
</gene>
<proteinExistence type="predicted"/>
<reference evidence="1" key="1">
    <citation type="submission" date="2022-03" db="EMBL/GenBank/DDBJ databases">
        <authorList>
            <person name="Lindestad O."/>
        </authorList>
    </citation>
    <scope>NUCLEOTIDE SEQUENCE</scope>
</reference>
<sequence length="96" mass="10878">MLHAIEGRKTQRKEALNPSAFDTCWSTPRPTIFVRGVKESLLSLNTCERGRKTITVRLPPFALCGDSAYFASSFHRVVFVNRVQRLLNSSHNGWTV</sequence>
<organism evidence="1 2">
    <name type="scientific">Pararge aegeria aegeria</name>
    <dbReference type="NCBI Taxonomy" id="348720"/>
    <lineage>
        <taxon>Eukaryota</taxon>
        <taxon>Metazoa</taxon>
        <taxon>Ecdysozoa</taxon>
        <taxon>Arthropoda</taxon>
        <taxon>Hexapoda</taxon>
        <taxon>Insecta</taxon>
        <taxon>Pterygota</taxon>
        <taxon>Neoptera</taxon>
        <taxon>Endopterygota</taxon>
        <taxon>Lepidoptera</taxon>
        <taxon>Glossata</taxon>
        <taxon>Ditrysia</taxon>
        <taxon>Papilionoidea</taxon>
        <taxon>Nymphalidae</taxon>
        <taxon>Satyrinae</taxon>
        <taxon>Satyrini</taxon>
        <taxon>Parargina</taxon>
        <taxon>Pararge</taxon>
    </lineage>
</organism>